<evidence type="ECO:0000313" key="3">
    <source>
        <dbReference type="EMBL" id="SFP09349.1"/>
    </source>
</evidence>
<dbReference type="Proteomes" id="UP000198892">
    <property type="component" value="Unassembled WGS sequence"/>
</dbReference>
<feature type="compositionally biased region" description="Low complexity" evidence="2">
    <location>
        <begin position="33"/>
        <end position="84"/>
    </location>
</feature>
<dbReference type="InterPro" id="IPR009099">
    <property type="entry name" value="Beta-lactamas_inhib"/>
</dbReference>
<proteinExistence type="predicted"/>
<dbReference type="AlphaFoldDB" id="A0A1I5MIJ2"/>
<dbReference type="STRING" id="1884432.SAMN05518683_102248"/>
<evidence type="ECO:0000313" key="4">
    <source>
        <dbReference type="Proteomes" id="UP000198892"/>
    </source>
</evidence>
<gene>
    <name evidence="3" type="ORF">SAMN05518683_102248</name>
</gene>
<protein>
    <submittedName>
        <fullName evidence="3">Beta-lactamase inhibitor (BLIP)</fullName>
    </submittedName>
</protein>
<keyword evidence="4" id="KW-1185">Reference proteome</keyword>
<name>A0A1I5MIJ2_9BACI</name>
<dbReference type="OrthoDB" id="570195at2"/>
<sequence length="240" mass="25142">MGKAFKGCLTAVVALIVLIIIIAAFTGGGNDSGSGSDSSTETTTGETTSESETSNSADQSSEQNQESSSNNDSGDNSNSGSNEGEITQEKFDSIESGMTYEEVVEIIGSEGEVMSESGEEGSEFHTIMYSWETSDAFGGNANFTFQNGELTNKAQAGLSGGESDVTITMEQFDQLENGMTTQEVFDIVGGEGEVTSESGEEGSQYYTVTYTYYGESGMGANATLMFQGGELSSKSQIGLQ</sequence>
<dbReference type="Pfam" id="PF07467">
    <property type="entry name" value="BLIP"/>
    <property type="match status" value="1"/>
</dbReference>
<dbReference type="Gene3D" id="3.30.1450.10">
    <property type="match status" value="2"/>
</dbReference>
<dbReference type="InterPro" id="IPR037873">
    <property type="entry name" value="BamE-like"/>
</dbReference>
<dbReference type="EMBL" id="FOXD01000002">
    <property type="protein sequence ID" value="SFP09349.1"/>
    <property type="molecule type" value="Genomic_DNA"/>
</dbReference>
<feature type="region of interest" description="Disordered" evidence="2">
    <location>
        <begin position="29"/>
        <end position="84"/>
    </location>
</feature>
<dbReference type="RefSeq" id="WP_093335083.1">
    <property type="nucleotide sequence ID" value="NZ_FOXD01000002.1"/>
</dbReference>
<organism evidence="3 4">
    <name type="scientific">Salibacterium halotolerans</name>
    <dbReference type="NCBI Taxonomy" id="1884432"/>
    <lineage>
        <taxon>Bacteria</taxon>
        <taxon>Bacillati</taxon>
        <taxon>Bacillota</taxon>
        <taxon>Bacilli</taxon>
        <taxon>Bacillales</taxon>
        <taxon>Bacillaceae</taxon>
    </lineage>
</organism>
<evidence type="ECO:0000256" key="1">
    <source>
        <dbReference type="ARBA" id="ARBA00022729"/>
    </source>
</evidence>
<evidence type="ECO:0000256" key="2">
    <source>
        <dbReference type="SAM" id="MobiDB-lite"/>
    </source>
</evidence>
<accession>A0A1I5MIJ2</accession>
<reference evidence="4" key="1">
    <citation type="submission" date="2016-10" db="EMBL/GenBank/DDBJ databases">
        <authorList>
            <person name="Varghese N."/>
            <person name="Submissions S."/>
        </authorList>
    </citation>
    <scope>NUCLEOTIDE SEQUENCE [LARGE SCALE GENOMIC DNA]</scope>
    <source>
        <strain evidence="4">S7</strain>
    </source>
</reference>
<keyword evidence="1" id="KW-0732">Signal</keyword>